<evidence type="ECO:0000256" key="1">
    <source>
        <dbReference type="ARBA" id="ARBA00022679"/>
    </source>
</evidence>
<protein>
    <recommendedName>
        <fullName evidence="6">Histidine kinase/HSP90-like ATPase domain-containing protein</fullName>
    </recommendedName>
</protein>
<dbReference type="InterPro" id="IPR003594">
    <property type="entry name" value="HATPase_dom"/>
</dbReference>
<keyword evidence="5" id="KW-0732">Signal</keyword>
<gene>
    <name evidence="7" type="ORF">GW587_19120</name>
</gene>
<dbReference type="InterPro" id="IPR011110">
    <property type="entry name" value="Reg_prop"/>
</dbReference>
<dbReference type="PROSITE" id="PS51257">
    <property type="entry name" value="PROKAR_LIPOPROTEIN"/>
    <property type="match status" value="1"/>
</dbReference>
<dbReference type="Gene3D" id="2.60.40.10">
    <property type="entry name" value="Immunoglobulins"/>
    <property type="match status" value="1"/>
</dbReference>
<dbReference type="Pfam" id="PF07494">
    <property type="entry name" value="Reg_prop"/>
    <property type="match status" value="1"/>
</dbReference>
<dbReference type="Pfam" id="PF07495">
    <property type="entry name" value="Y_Y_Y"/>
    <property type="match status" value="1"/>
</dbReference>
<name>A0ABX0FPR9_9BURK</name>
<comment type="caution">
    <text evidence="7">The sequence shown here is derived from an EMBL/GenBank/DDBJ whole genome shotgun (WGS) entry which is preliminary data.</text>
</comment>
<dbReference type="Proteomes" id="UP000666369">
    <property type="component" value="Unassembled WGS sequence"/>
</dbReference>
<dbReference type="InterPro" id="IPR013783">
    <property type="entry name" value="Ig-like_fold"/>
</dbReference>
<dbReference type="PANTHER" id="PTHR24421">
    <property type="entry name" value="NITRATE/NITRITE SENSOR PROTEIN NARX-RELATED"/>
    <property type="match status" value="1"/>
</dbReference>
<organism evidence="7 8">
    <name type="scientific">Duganella aceris</name>
    <dbReference type="NCBI Taxonomy" id="2703883"/>
    <lineage>
        <taxon>Bacteria</taxon>
        <taxon>Pseudomonadati</taxon>
        <taxon>Pseudomonadota</taxon>
        <taxon>Betaproteobacteria</taxon>
        <taxon>Burkholderiales</taxon>
        <taxon>Oxalobacteraceae</taxon>
        <taxon>Telluria group</taxon>
        <taxon>Duganella</taxon>
    </lineage>
</organism>
<feature type="domain" description="Histidine kinase/HSP90-like ATPase" evidence="6">
    <location>
        <begin position="892"/>
        <end position="989"/>
    </location>
</feature>
<accession>A0ABX0FPR9</accession>
<dbReference type="SUPFAM" id="SSF55874">
    <property type="entry name" value="ATPase domain of HSP90 chaperone/DNA topoisomerase II/histidine kinase"/>
    <property type="match status" value="1"/>
</dbReference>
<dbReference type="PANTHER" id="PTHR24421:SF62">
    <property type="entry name" value="SENSORY TRANSDUCTION HISTIDINE KINASE"/>
    <property type="match status" value="1"/>
</dbReference>
<keyword evidence="8" id="KW-1185">Reference proteome</keyword>
<dbReference type="SMART" id="SM00387">
    <property type="entry name" value="HATPase_c"/>
    <property type="match status" value="1"/>
</dbReference>
<dbReference type="Gene3D" id="3.30.565.10">
    <property type="entry name" value="Histidine kinase-like ATPase, C-terminal domain"/>
    <property type="match status" value="1"/>
</dbReference>
<evidence type="ECO:0000259" key="6">
    <source>
        <dbReference type="SMART" id="SM00387"/>
    </source>
</evidence>
<dbReference type="Pfam" id="PF07730">
    <property type="entry name" value="HisKA_3"/>
    <property type="match status" value="1"/>
</dbReference>
<feature type="transmembrane region" description="Helical" evidence="4">
    <location>
        <begin position="749"/>
        <end position="769"/>
    </location>
</feature>
<feature type="chain" id="PRO_5045656990" description="Histidine kinase/HSP90-like ATPase domain-containing protein" evidence="5">
    <location>
        <begin position="27"/>
        <end position="1009"/>
    </location>
</feature>
<proteinExistence type="predicted"/>
<keyword evidence="4" id="KW-0472">Membrane</keyword>
<dbReference type="Gene3D" id="1.20.5.1930">
    <property type="match status" value="1"/>
</dbReference>
<keyword evidence="4" id="KW-1133">Transmembrane helix</keyword>
<dbReference type="RefSeq" id="WP_166106127.1">
    <property type="nucleotide sequence ID" value="NZ_JAADJT010000008.1"/>
</dbReference>
<dbReference type="InterPro" id="IPR015943">
    <property type="entry name" value="WD40/YVTN_repeat-like_dom_sf"/>
</dbReference>
<keyword evidence="1" id="KW-0808">Transferase</keyword>
<feature type="signal peptide" evidence="5">
    <location>
        <begin position="1"/>
        <end position="26"/>
    </location>
</feature>
<evidence type="ECO:0000313" key="8">
    <source>
        <dbReference type="Proteomes" id="UP000666369"/>
    </source>
</evidence>
<dbReference type="EMBL" id="JAADJT010000008">
    <property type="protein sequence ID" value="NGZ86359.1"/>
    <property type="molecule type" value="Genomic_DNA"/>
</dbReference>
<keyword evidence="3" id="KW-0902">Two-component regulatory system</keyword>
<evidence type="ECO:0000256" key="2">
    <source>
        <dbReference type="ARBA" id="ARBA00022777"/>
    </source>
</evidence>
<dbReference type="InterPro" id="IPR050482">
    <property type="entry name" value="Sensor_HK_TwoCompSys"/>
</dbReference>
<evidence type="ECO:0000256" key="3">
    <source>
        <dbReference type="ARBA" id="ARBA00023012"/>
    </source>
</evidence>
<evidence type="ECO:0000256" key="4">
    <source>
        <dbReference type="SAM" id="Phobius"/>
    </source>
</evidence>
<dbReference type="CDD" id="cd16917">
    <property type="entry name" value="HATPase_UhpB-NarQ-NarX-like"/>
    <property type="match status" value="1"/>
</dbReference>
<sequence length="1009" mass="110362">MNLVRAMSLLYAALLCGCLLCPAASAQPSPSVPPRLQEQFTHTGWSALDNGPTDVLGIAQTSDGWLWLAAGTGLYRFDGKRFERMDSVDGNTLLSSNVRTLYASPEGGLWVGYRMGGGLSHFYNGRARHYGAGEGLPGGAINSMVRAPDGTLWLTARDGLARLAGGGGRFEIVGAEAGLPQRRARQVLFDRTGRQWVAMQGGVYSRPDGDEPFQPAWPRRDISALALAPDGTVWGSDADKIYRMLPQAPAGQQPARPALHGNGMHFDRDGNMWLFRGGDVERRPNPTAASGHDAPQLLELGGGLAQSFLQDREGNVWIGTSAGLDRFRRNRLLTLPLHAQFNYPAIAPAPGGGIWAGDRVGMLRALGPDGVRGSVLDDQASALYRDPHGVLWAGNANAVWRVGGRAGAGVPTRYPLPPQAQSYEVQAMSAAPDGGLWVSVVRAGLYLLKDGQWRHQGGLPGEFPTSLAGEADGTLWAGYIRNRITRIRSRQITHYGTEQGLEVGIVLALYRDGERLWVGGERGVAWFDGGRFVTLHGRQGEAFRGVSGIARTALGDLWLFGTEGLSRIGADQLEPALRRPQPSVEVDYERFDAHDGLLGAASQLRPMPSLVMADDGLLWMASANRINWIDPSRISRNPVPPQVLVQGVAVGEQRYSPLPGLELPKSTSGLRLDFTALNLSMPERVRFRYRLDGVDLDWQDPGARRQAFYTNLAPGSYRFRVVAANEDGVWSPREAELAFVIPPTFVQTLWFKLLCALGAVAALGLLYRWRLREVTRQLRQRIEERADERERIARALHDTFLQSVQGLMLRMHTLLVRLPPDGEARALVEKILDQSDQVLAEGRNQVNGLRNVNQYQHDLQRLFGELGQQLREQHAASFVLIVTGQPAALKDDAGEHLYHIGREALLNAFRHASAGRIELELGYGADHVTLQVRDNGNGIADTIMADGSRPGHWGLTGMRERAAKLGTTLELWSRPSLGTAVRITASAAAAYAVQHKLSPLRRWLTREAA</sequence>
<dbReference type="Pfam" id="PF02518">
    <property type="entry name" value="HATPase_c"/>
    <property type="match status" value="1"/>
</dbReference>
<reference evidence="8" key="1">
    <citation type="submission" date="2023-07" db="EMBL/GenBank/DDBJ databases">
        <title>Duganella aceri sp. nov., isolated from tree sap.</title>
        <authorList>
            <person name="Kim I.S."/>
        </authorList>
    </citation>
    <scope>NUCLEOTIDE SEQUENCE [LARGE SCALE GENOMIC DNA]</scope>
    <source>
        <strain evidence="8">SAP-35</strain>
    </source>
</reference>
<dbReference type="InterPro" id="IPR011123">
    <property type="entry name" value="Y_Y_Y"/>
</dbReference>
<evidence type="ECO:0000256" key="5">
    <source>
        <dbReference type="SAM" id="SignalP"/>
    </source>
</evidence>
<dbReference type="Gene3D" id="2.130.10.10">
    <property type="entry name" value="YVTN repeat-like/Quinoprotein amine dehydrogenase"/>
    <property type="match status" value="3"/>
</dbReference>
<dbReference type="InterPro" id="IPR036890">
    <property type="entry name" value="HATPase_C_sf"/>
</dbReference>
<dbReference type="SUPFAM" id="SSF63829">
    <property type="entry name" value="Calcium-dependent phosphotriesterase"/>
    <property type="match status" value="2"/>
</dbReference>
<keyword evidence="2" id="KW-0418">Kinase</keyword>
<dbReference type="InterPro" id="IPR011712">
    <property type="entry name" value="Sig_transdc_His_kin_sub3_dim/P"/>
</dbReference>
<keyword evidence="4" id="KW-0812">Transmembrane</keyword>
<evidence type="ECO:0000313" key="7">
    <source>
        <dbReference type="EMBL" id="NGZ86359.1"/>
    </source>
</evidence>